<dbReference type="EMBL" id="VSSQ01115734">
    <property type="protein sequence ID" value="MPN51037.1"/>
    <property type="molecule type" value="Genomic_DNA"/>
</dbReference>
<sequence length="57" mass="5716">MLGLGQNAQLPQLLLQLMHEGGDAGLEAAEIMVIHLLALAGARAEQGAAGIAQVGAL</sequence>
<organism evidence="1">
    <name type="scientific">bioreactor metagenome</name>
    <dbReference type="NCBI Taxonomy" id="1076179"/>
    <lineage>
        <taxon>unclassified sequences</taxon>
        <taxon>metagenomes</taxon>
        <taxon>ecological metagenomes</taxon>
    </lineage>
</organism>
<reference evidence="1" key="1">
    <citation type="submission" date="2019-08" db="EMBL/GenBank/DDBJ databases">
        <authorList>
            <person name="Kucharzyk K."/>
            <person name="Murdoch R.W."/>
            <person name="Higgins S."/>
            <person name="Loffler F."/>
        </authorList>
    </citation>
    <scope>NUCLEOTIDE SEQUENCE</scope>
</reference>
<protein>
    <submittedName>
        <fullName evidence="1">Uncharacterized protein</fullName>
    </submittedName>
</protein>
<comment type="caution">
    <text evidence="1">The sequence shown here is derived from an EMBL/GenBank/DDBJ whole genome shotgun (WGS) entry which is preliminary data.</text>
</comment>
<gene>
    <name evidence="1" type="ORF">SDC9_198678</name>
</gene>
<evidence type="ECO:0000313" key="1">
    <source>
        <dbReference type="EMBL" id="MPN51037.1"/>
    </source>
</evidence>
<name>A0A645IIB1_9ZZZZ</name>
<proteinExistence type="predicted"/>
<dbReference type="AlphaFoldDB" id="A0A645IIB1"/>
<accession>A0A645IIB1</accession>